<organism evidence="2 3">
    <name type="scientific">Bowdeniella nasicola</name>
    <dbReference type="NCBI Taxonomy" id="208480"/>
    <lineage>
        <taxon>Bacteria</taxon>
        <taxon>Bacillati</taxon>
        <taxon>Actinomycetota</taxon>
        <taxon>Actinomycetes</taxon>
        <taxon>Actinomycetales</taxon>
        <taxon>Actinomycetaceae</taxon>
        <taxon>Bowdeniella</taxon>
    </lineage>
</organism>
<dbReference type="AlphaFoldDB" id="A0A1H4DLY9"/>
<accession>A0A1H4DLY9</accession>
<evidence type="ECO:0000259" key="1">
    <source>
        <dbReference type="SMART" id="SM00871"/>
    </source>
</evidence>
<evidence type="ECO:0000313" key="3">
    <source>
        <dbReference type="Proteomes" id="UP000199288"/>
    </source>
</evidence>
<evidence type="ECO:0000313" key="2">
    <source>
        <dbReference type="EMBL" id="SEA73450.1"/>
    </source>
</evidence>
<dbReference type="SUPFAM" id="SSF55136">
    <property type="entry name" value="Probable bacterial effector-binding domain"/>
    <property type="match status" value="1"/>
</dbReference>
<dbReference type="Proteomes" id="UP000199288">
    <property type="component" value="Unassembled WGS sequence"/>
</dbReference>
<reference evidence="3" key="1">
    <citation type="submission" date="2016-10" db="EMBL/GenBank/DDBJ databases">
        <authorList>
            <person name="Varghese N."/>
            <person name="Submissions S."/>
        </authorList>
    </citation>
    <scope>NUCLEOTIDE SEQUENCE [LARGE SCALE GENOMIC DNA]</scope>
    <source>
        <strain evidence="3">KPR-1</strain>
    </source>
</reference>
<feature type="domain" description="AraC effector-binding" evidence="1">
    <location>
        <begin position="3"/>
        <end position="159"/>
    </location>
</feature>
<dbReference type="Pfam" id="PF06445">
    <property type="entry name" value="GyrI-like"/>
    <property type="match status" value="1"/>
</dbReference>
<keyword evidence="3" id="KW-1185">Reference proteome</keyword>
<sequence>MSITITRNTVPARTIVTLRGTIPTYSDEGQLWGRFIPLLERQGIRPTGPGGVIEHDEEFKEAQVDESVWLPVAPGTTADDPLVVVDLAETEVVRAVVVGPYSQITDAHSRIADFVAEHGLTLAQRGSDDVATKVFNTYLNDPSSTKPEELVTEVNVPIC</sequence>
<dbReference type="InterPro" id="IPR011256">
    <property type="entry name" value="Reg_factor_effector_dom_sf"/>
</dbReference>
<dbReference type="SMART" id="SM00871">
    <property type="entry name" value="AraC_E_bind"/>
    <property type="match status" value="1"/>
</dbReference>
<dbReference type="Gene3D" id="3.20.80.10">
    <property type="entry name" value="Regulatory factor, effector binding domain"/>
    <property type="match status" value="1"/>
</dbReference>
<gene>
    <name evidence="2" type="ORF">SAMN02910418_02276</name>
</gene>
<protein>
    <submittedName>
        <fullName evidence="2">Effector-binding domain-containing protein</fullName>
    </submittedName>
</protein>
<name>A0A1H4DLY9_9ACTO</name>
<proteinExistence type="predicted"/>
<dbReference type="EMBL" id="FNQV01000018">
    <property type="protein sequence ID" value="SEA73450.1"/>
    <property type="molecule type" value="Genomic_DNA"/>
</dbReference>
<dbReference type="InterPro" id="IPR029442">
    <property type="entry name" value="GyrI-like"/>
</dbReference>
<dbReference type="InterPro" id="IPR010499">
    <property type="entry name" value="AraC_E-bd"/>
</dbReference>
<dbReference type="RefSeq" id="WP_092565981.1">
    <property type="nucleotide sequence ID" value="NZ_FNQV01000018.1"/>
</dbReference>
<dbReference type="OrthoDB" id="7849865at2"/>